<evidence type="ECO:0000256" key="1">
    <source>
        <dbReference type="ARBA" id="ARBA00001974"/>
    </source>
</evidence>
<evidence type="ECO:0000259" key="6">
    <source>
        <dbReference type="Pfam" id="PF01266"/>
    </source>
</evidence>
<keyword evidence="4" id="KW-0274">FAD</keyword>
<dbReference type="PANTHER" id="PTHR11530">
    <property type="entry name" value="D-AMINO ACID OXIDASE"/>
    <property type="match status" value="1"/>
</dbReference>
<dbReference type="GO" id="GO:0019478">
    <property type="term" value="P:D-amino acid catabolic process"/>
    <property type="evidence" value="ECO:0007669"/>
    <property type="project" value="TreeGrafter"/>
</dbReference>
<feature type="domain" description="FAD dependent oxidoreductase" evidence="6">
    <location>
        <begin position="12"/>
        <end position="270"/>
    </location>
</feature>
<reference evidence="7" key="1">
    <citation type="submission" date="2018-05" db="EMBL/GenBank/DDBJ databases">
        <authorList>
            <person name="Lanie J.A."/>
            <person name="Ng W.-L."/>
            <person name="Kazmierczak K.M."/>
            <person name="Andrzejewski T.M."/>
            <person name="Davidsen T.M."/>
            <person name="Wayne K.J."/>
            <person name="Tettelin H."/>
            <person name="Glass J.I."/>
            <person name="Rusch D."/>
            <person name="Podicherti R."/>
            <person name="Tsui H.-C.T."/>
            <person name="Winkler M.E."/>
        </authorList>
    </citation>
    <scope>NUCLEOTIDE SEQUENCE</scope>
</reference>
<dbReference type="InterPro" id="IPR006076">
    <property type="entry name" value="FAD-dep_OxRdtase"/>
</dbReference>
<dbReference type="GO" id="GO:0003884">
    <property type="term" value="F:D-amino-acid oxidase activity"/>
    <property type="evidence" value="ECO:0007669"/>
    <property type="project" value="InterPro"/>
</dbReference>
<evidence type="ECO:0000313" key="7">
    <source>
        <dbReference type="EMBL" id="SVB80467.1"/>
    </source>
</evidence>
<accession>A0A382H0J1</accession>
<dbReference type="Gene3D" id="3.30.9.10">
    <property type="entry name" value="D-Amino Acid Oxidase, subunit A, domain 2"/>
    <property type="match status" value="1"/>
</dbReference>
<dbReference type="EMBL" id="UINC01058332">
    <property type="protein sequence ID" value="SVB80467.1"/>
    <property type="molecule type" value="Genomic_DNA"/>
</dbReference>
<dbReference type="GO" id="GO:0071949">
    <property type="term" value="F:FAD binding"/>
    <property type="evidence" value="ECO:0007669"/>
    <property type="project" value="InterPro"/>
</dbReference>
<keyword evidence="3" id="KW-0285">Flavoprotein</keyword>
<evidence type="ECO:0000256" key="4">
    <source>
        <dbReference type="ARBA" id="ARBA00022827"/>
    </source>
</evidence>
<dbReference type="GO" id="GO:0005737">
    <property type="term" value="C:cytoplasm"/>
    <property type="evidence" value="ECO:0007669"/>
    <property type="project" value="TreeGrafter"/>
</dbReference>
<dbReference type="AlphaFoldDB" id="A0A382H0J1"/>
<feature type="non-terminal residue" evidence="7">
    <location>
        <position position="1"/>
    </location>
</feature>
<comment type="cofactor">
    <cofactor evidence="1">
        <name>FAD</name>
        <dbReference type="ChEBI" id="CHEBI:57692"/>
    </cofactor>
</comment>
<dbReference type="SUPFAM" id="SSF51971">
    <property type="entry name" value="Nucleotide-binding domain"/>
    <property type="match status" value="1"/>
</dbReference>
<organism evidence="7">
    <name type="scientific">marine metagenome</name>
    <dbReference type="NCBI Taxonomy" id="408172"/>
    <lineage>
        <taxon>unclassified sequences</taxon>
        <taxon>metagenomes</taxon>
        <taxon>ecological metagenomes</taxon>
    </lineage>
</organism>
<keyword evidence="5" id="KW-0560">Oxidoreductase</keyword>
<evidence type="ECO:0000256" key="5">
    <source>
        <dbReference type="ARBA" id="ARBA00023002"/>
    </source>
</evidence>
<sequence>CSVDTASRAQPTARQLQRRGFDVTIYAMSVPPNTTSNMSLAGWTPTSGLVEASLRTTAWDEQFRKAATIAYRELQLLVGRGYGVSWLEGYSLNPSEPGLDAAASVPVRSPLLPDTLRTGATVLGPGEHPFPTPYATRRSSLRIEPSIYLDALVRDVRVAGGAIVIRKFDNLRDIAQLEESVVVNCTGLGSGELFGDDEIMPVKGQLTHLMPQPEVDYSTFGSATPTAGGFVHMQPRSDGIALGGTSVEGDWSLDIDEEARRRIVDAHVYLFARMRAG</sequence>
<protein>
    <recommendedName>
        <fullName evidence="6">FAD dependent oxidoreductase domain-containing protein</fullName>
    </recommendedName>
</protein>
<dbReference type="PANTHER" id="PTHR11530:SF11">
    <property type="entry name" value="D-ASPARTATE OXIDASE"/>
    <property type="match status" value="1"/>
</dbReference>
<name>A0A382H0J1_9ZZZZ</name>
<dbReference type="InterPro" id="IPR023209">
    <property type="entry name" value="DAO"/>
</dbReference>
<dbReference type="Gene3D" id="3.40.50.720">
    <property type="entry name" value="NAD(P)-binding Rossmann-like Domain"/>
    <property type="match status" value="1"/>
</dbReference>
<proteinExistence type="inferred from homology"/>
<evidence type="ECO:0000256" key="3">
    <source>
        <dbReference type="ARBA" id="ARBA00022630"/>
    </source>
</evidence>
<dbReference type="Pfam" id="PF01266">
    <property type="entry name" value="DAO"/>
    <property type="match status" value="1"/>
</dbReference>
<evidence type="ECO:0000256" key="2">
    <source>
        <dbReference type="ARBA" id="ARBA00006730"/>
    </source>
</evidence>
<comment type="similarity">
    <text evidence="2">Belongs to the DAMOX/DASOX family.</text>
</comment>
<gene>
    <name evidence="7" type="ORF">METZ01_LOCUS233321</name>
</gene>